<dbReference type="PRINTS" id="PR00334">
    <property type="entry name" value="KININOGEN"/>
</dbReference>
<comment type="similarity">
    <text evidence="2">Belongs to the LarC family.</text>
</comment>
<dbReference type="GO" id="GO:0016151">
    <property type="term" value="F:nickel cation binding"/>
    <property type="evidence" value="ECO:0007669"/>
    <property type="project" value="UniProtKB-UniRule"/>
</dbReference>
<dbReference type="InterPro" id="IPR002822">
    <property type="entry name" value="Ni_insertion"/>
</dbReference>
<proteinExistence type="inferred from homology"/>
<reference evidence="4 5" key="2">
    <citation type="journal article" date="2016" name="Genome Announc.">
        <title>Genome Sequence of a Gram-Positive Diazotroph, Paenibacillus durus Type Strain ATCC 35681.</title>
        <authorList>
            <person name="Halim M.A."/>
            <person name="Rahman A.Y."/>
            <person name="Sim K.S."/>
            <person name="Yam H.C."/>
            <person name="Rahim A.A."/>
            <person name="Ghazali A.H."/>
            <person name="Najimudin N."/>
        </authorList>
    </citation>
    <scope>NUCLEOTIDE SEQUENCE [LARGE SCALE GENOMIC DNA]</scope>
    <source>
        <strain evidence="4 5">ATCC 35681</strain>
    </source>
</reference>
<feature type="compositionally biased region" description="Basic and acidic residues" evidence="3">
    <location>
        <begin position="80"/>
        <end position="121"/>
    </location>
</feature>
<dbReference type="PANTHER" id="PTHR36566:SF1">
    <property type="entry name" value="PYRIDINIUM-3,5-BISTHIOCARBOXYLIC ACID MONONUCLEOTIDE NICKEL INSERTION PROTEIN"/>
    <property type="match status" value="1"/>
</dbReference>
<keyword evidence="1 2" id="KW-0533">Nickel</keyword>
<sequence length="479" mass="53137">MNILYYDCFAGISGDMNLGALLDAGVDADYFLREIAKLNLNGEFEVTIAKALKKGISGIKVNVRLTGDHLVPQQGSGHTHGHEHNHEHEHSHEYEHEHVYGHEHNHAHGHEPVHAHNHAHEQTQIQGQNHHHEQGYPHKHDSNRDHPHGHHHRNIGDIERIIGASLLPDRVKELSMKIFMQVALAEAKVHGKPLEEVHFHEVGAVDSIVDIVGAAICLDYLQVDKILASPVQVGGGFVRCAHGLIPVPAPATVEILKGIPVKAGLVPFETTTPTGAAILAAVVDEFTDKPDFVMEAVGYGLGNRDLEIPNVLRVYLGRMEEKKESAAAGPILLETNIDDMNPELYGYVEEQLFAHGASDVFKTPIIMKKGRPAVKLSVLVGAKREKDVLEVIFKETTSLGVRKLPVGKAMLERSFVKHSTRYGEVTIKNSYYEGKLVKYKPEYEDCKRLALANGVPISKIYREIYTGYEVKLNESQPEI</sequence>
<dbReference type="Pfam" id="PF01969">
    <property type="entry name" value="Ni_insertion"/>
    <property type="match status" value="1"/>
</dbReference>
<dbReference type="Gene3D" id="3.30.70.1380">
    <property type="entry name" value="Transcriptional regulatory protein pf0864 domain like"/>
    <property type="match status" value="1"/>
</dbReference>
<evidence type="ECO:0000256" key="1">
    <source>
        <dbReference type="ARBA" id="ARBA00022596"/>
    </source>
</evidence>
<dbReference type="AlphaFoldDB" id="A0A0F7CI03"/>
<feature type="region of interest" description="Disordered" evidence="3">
    <location>
        <begin position="71"/>
        <end position="153"/>
    </location>
</feature>
<comment type="function">
    <text evidence="2">Involved in the biosynthesis of a nickel-pincer cofactor ((SCS)Ni(II) pincer complex). Binds Ni(2+), and functions in nickel delivery to pyridinium-3,5-bisthiocarboxylic acid mononucleotide (P2TMN), to form the mature cofactor. Is thus probably required for the activation of nickel-pincer cofactor-dependent enzymes.</text>
</comment>
<accession>A0A0F7CI03</accession>
<dbReference type="PATRIC" id="fig|1333534.5.peg.2298"/>
<evidence type="ECO:0000256" key="3">
    <source>
        <dbReference type="SAM" id="MobiDB-lite"/>
    </source>
</evidence>
<dbReference type="Proteomes" id="UP000034189">
    <property type="component" value="Chromosome"/>
</dbReference>
<dbReference type="GO" id="GO:0051604">
    <property type="term" value="P:protein maturation"/>
    <property type="evidence" value="ECO:0007669"/>
    <property type="project" value="UniProtKB-UniRule"/>
</dbReference>
<dbReference type="InterPro" id="IPR002395">
    <property type="entry name" value="Kininogen"/>
</dbReference>
<dbReference type="EC" id="4.99.1.12" evidence="2"/>
<dbReference type="HAMAP" id="MF_01074">
    <property type="entry name" value="LarC"/>
    <property type="match status" value="1"/>
</dbReference>
<reference evidence="4 5" key="1">
    <citation type="submission" date="2015-03" db="EMBL/GenBank/DDBJ databases">
        <authorList>
            <person name="Abdul Halim M."/>
        </authorList>
    </citation>
    <scope>NUCLEOTIDE SEQUENCE [LARGE SCALE GENOMIC DNA]</scope>
    <source>
        <strain evidence="4 5">ATCC 35681</strain>
    </source>
</reference>
<evidence type="ECO:0000313" key="4">
    <source>
        <dbReference type="EMBL" id="AKG34926.1"/>
    </source>
</evidence>
<protein>
    <recommendedName>
        <fullName evidence="2">Pyridinium-3,5-bisthiocarboxylic acid mononucleotide nickel insertion protein</fullName>
        <shortName evidence="2">P2TMN nickel insertion protein</shortName>
        <ecNumber evidence="2">4.99.1.12</ecNumber>
    </recommendedName>
    <alternativeName>
        <fullName evidence="2">Nickel-pincer cofactor biosynthesis protein LarC</fullName>
    </alternativeName>
</protein>
<name>A0A0F7CI03_PAEDU</name>
<evidence type="ECO:0000256" key="2">
    <source>
        <dbReference type="HAMAP-Rule" id="MF_01074"/>
    </source>
</evidence>
<dbReference type="OrthoDB" id="9765625at2"/>
<feature type="compositionally biased region" description="Basic and acidic residues" evidence="3">
    <location>
        <begin position="130"/>
        <end position="146"/>
    </location>
</feature>
<evidence type="ECO:0000313" key="5">
    <source>
        <dbReference type="Proteomes" id="UP000034189"/>
    </source>
</evidence>
<keyword evidence="2" id="KW-0456">Lyase</keyword>
<dbReference type="EMBL" id="CP011114">
    <property type="protein sequence ID" value="AKG34926.1"/>
    <property type="molecule type" value="Genomic_DNA"/>
</dbReference>
<gene>
    <name evidence="2" type="primary">larC</name>
    <name evidence="4" type="ORF">VK70_10410</name>
</gene>
<dbReference type="Gene3D" id="3.10.20.300">
    <property type="entry name" value="mk0293 like domain"/>
    <property type="match status" value="1"/>
</dbReference>
<comment type="catalytic activity">
    <reaction evidence="2">
        <text>Ni(II)-pyridinium-3,5-bisthiocarboxylate mononucleotide = pyridinium-3,5-bisthiocarboxylate mononucleotide + Ni(2+)</text>
        <dbReference type="Rhea" id="RHEA:54784"/>
        <dbReference type="ChEBI" id="CHEBI:49786"/>
        <dbReference type="ChEBI" id="CHEBI:137372"/>
        <dbReference type="ChEBI" id="CHEBI:137373"/>
        <dbReference type="EC" id="4.99.1.12"/>
    </reaction>
</comment>
<dbReference type="RefSeq" id="WP_025698358.1">
    <property type="nucleotide sequence ID" value="NZ_ASQQ01000596.1"/>
</dbReference>
<dbReference type="HOGENOM" id="CLU_028523_2_1_9"/>
<dbReference type="GO" id="GO:0016829">
    <property type="term" value="F:lyase activity"/>
    <property type="evidence" value="ECO:0007669"/>
    <property type="project" value="UniProtKB-UniRule"/>
</dbReference>
<dbReference type="PANTHER" id="PTHR36566">
    <property type="entry name" value="NICKEL INSERTION PROTEIN-RELATED"/>
    <property type="match status" value="1"/>
</dbReference>
<dbReference type="NCBIfam" id="TIGR00299">
    <property type="entry name" value="nickel pincer cofactor biosynthesis protein LarC"/>
    <property type="match status" value="1"/>
</dbReference>
<organism evidence="4 5">
    <name type="scientific">Paenibacillus durus ATCC 35681</name>
    <dbReference type="NCBI Taxonomy" id="1333534"/>
    <lineage>
        <taxon>Bacteria</taxon>
        <taxon>Bacillati</taxon>
        <taxon>Bacillota</taxon>
        <taxon>Bacilli</taxon>
        <taxon>Bacillales</taxon>
        <taxon>Paenibacillaceae</taxon>
        <taxon>Paenibacillus</taxon>
    </lineage>
</organism>